<proteinExistence type="predicted"/>
<comment type="caution">
    <text evidence="3">The sequence shown here is derived from an EMBL/GenBank/DDBJ whole genome shotgun (WGS) entry which is preliminary data.</text>
</comment>
<keyword evidence="2" id="KW-0732">Signal</keyword>
<evidence type="ECO:0000256" key="2">
    <source>
        <dbReference type="SAM" id="SignalP"/>
    </source>
</evidence>
<dbReference type="AlphaFoldDB" id="A0A8H3V282"/>
<reference evidence="3 4" key="1">
    <citation type="submission" date="2018-12" db="EMBL/GenBank/DDBJ databases">
        <title>Venturia inaequalis Genome Resource.</title>
        <authorList>
            <person name="Lichtner F.J."/>
        </authorList>
    </citation>
    <scope>NUCLEOTIDE SEQUENCE [LARGE SCALE GENOMIC DNA]</scope>
    <source>
        <strain evidence="3 4">120213</strain>
    </source>
</reference>
<name>A0A8H3V282_VENIN</name>
<feature type="signal peptide" evidence="2">
    <location>
        <begin position="1"/>
        <end position="16"/>
    </location>
</feature>
<feature type="compositionally biased region" description="Basic residues" evidence="1">
    <location>
        <begin position="25"/>
        <end position="34"/>
    </location>
</feature>
<dbReference type="Proteomes" id="UP000447873">
    <property type="component" value="Unassembled WGS sequence"/>
</dbReference>
<sequence length="146" mass="16325">MLIGKIIFIVFGYLTADKLMRRHEARKSRKRTARGLHQQITSPAPQQVYQDVPIPQSEAGYQRTPVSRYATQGRMEYYGDANTFDAMDGGIVADGDVVYETQAIPGLPVSGYPTQPGIQNDLSATRGSRDRVYYGDYDYEVQKVPG</sequence>
<evidence type="ECO:0000313" key="3">
    <source>
        <dbReference type="EMBL" id="KAE9980791.1"/>
    </source>
</evidence>
<feature type="chain" id="PRO_5034292726" evidence="2">
    <location>
        <begin position="17"/>
        <end position="146"/>
    </location>
</feature>
<dbReference type="EMBL" id="WNWS01000098">
    <property type="protein sequence ID" value="KAE9980791.1"/>
    <property type="molecule type" value="Genomic_DNA"/>
</dbReference>
<gene>
    <name evidence="3" type="ORF">EG328_012039</name>
</gene>
<protein>
    <submittedName>
        <fullName evidence="3">Uncharacterized protein</fullName>
    </submittedName>
</protein>
<feature type="compositionally biased region" description="Polar residues" evidence="1">
    <location>
        <begin position="38"/>
        <end position="49"/>
    </location>
</feature>
<evidence type="ECO:0000313" key="4">
    <source>
        <dbReference type="Proteomes" id="UP000447873"/>
    </source>
</evidence>
<organism evidence="3 4">
    <name type="scientific">Venturia inaequalis</name>
    <name type="common">Apple scab fungus</name>
    <dbReference type="NCBI Taxonomy" id="5025"/>
    <lineage>
        <taxon>Eukaryota</taxon>
        <taxon>Fungi</taxon>
        <taxon>Dikarya</taxon>
        <taxon>Ascomycota</taxon>
        <taxon>Pezizomycotina</taxon>
        <taxon>Dothideomycetes</taxon>
        <taxon>Pleosporomycetidae</taxon>
        <taxon>Venturiales</taxon>
        <taxon>Venturiaceae</taxon>
        <taxon>Venturia</taxon>
    </lineage>
</organism>
<evidence type="ECO:0000256" key="1">
    <source>
        <dbReference type="SAM" id="MobiDB-lite"/>
    </source>
</evidence>
<feature type="region of interest" description="Disordered" evidence="1">
    <location>
        <begin position="25"/>
        <end position="61"/>
    </location>
</feature>
<accession>A0A8H3V282</accession>